<evidence type="ECO:0000313" key="3">
    <source>
        <dbReference type="EMBL" id="MDQ7910989.1"/>
    </source>
</evidence>
<protein>
    <submittedName>
        <fullName evidence="3">UDP-N-acetylglucosamine 2-epimerase (Non-hydrolyzing)</fullName>
        <ecNumber evidence="3">5.1.3.14</ecNumber>
    </submittedName>
</protein>
<reference evidence="3 4" key="1">
    <citation type="submission" date="2023-08" db="EMBL/GenBank/DDBJ databases">
        <title>Phytohabitans sansha sp. nov., isolated from marine sediment.</title>
        <authorList>
            <person name="Zhao Y."/>
            <person name="Yi K."/>
        </authorList>
    </citation>
    <scope>NUCLEOTIDE SEQUENCE [LARGE SCALE GENOMIC DNA]</scope>
    <source>
        <strain evidence="3 4">ZYX-F-186</strain>
    </source>
</reference>
<dbReference type="Gene3D" id="3.40.50.2000">
    <property type="entry name" value="Glycogen Phosphorylase B"/>
    <property type="match status" value="2"/>
</dbReference>
<organism evidence="3 4">
    <name type="scientific">Phytohabitans maris</name>
    <dbReference type="NCBI Taxonomy" id="3071409"/>
    <lineage>
        <taxon>Bacteria</taxon>
        <taxon>Bacillati</taxon>
        <taxon>Actinomycetota</taxon>
        <taxon>Actinomycetes</taxon>
        <taxon>Micromonosporales</taxon>
        <taxon>Micromonosporaceae</taxon>
    </lineage>
</organism>
<evidence type="ECO:0000256" key="1">
    <source>
        <dbReference type="RuleBase" id="RU003513"/>
    </source>
</evidence>
<keyword evidence="4" id="KW-1185">Reference proteome</keyword>
<comment type="caution">
    <text evidence="3">The sequence shown here is derived from an EMBL/GenBank/DDBJ whole genome shotgun (WGS) entry which is preliminary data.</text>
</comment>
<dbReference type="PANTHER" id="PTHR43174:SF1">
    <property type="entry name" value="UDP-N-ACETYLGLUCOSAMINE 2-EPIMERASE"/>
    <property type="match status" value="1"/>
</dbReference>
<dbReference type="InterPro" id="IPR003331">
    <property type="entry name" value="UDP_GlcNAc_Epimerase_2_dom"/>
</dbReference>
<dbReference type="SUPFAM" id="SSF53756">
    <property type="entry name" value="UDP-Glycosyltransferase/glycogen phosphorylase"/>
    <property type="match status" value="1"/>
</dbReference>
<keyword evidence="1 3" id="KW-0413">Isomerase</keyword>
<evidence type="ECO:0000259" key="2">
    <source>
        <dbReference type="Pfam" id="PF02350"/>
    </source>
</evidence>
<dbReference type="EMBL" id="JAVHUY010000067">
    <property type="protein sequence ID" value="MDQ7910989.1"/>
    <property type="molecule type" value="Genomic_DNA"/>
</dbReference>
<evidence type="ECO:0000313" key="4">
    <source>
        <dbReference type="Proteomes" id="UP001230908"/>
    </source>
</evidence>
<gene>
    <name evidence="3" type="primary">wecB</name>
    <name evidence="3" type="ORF">RB614_41525</name>
</gene>
<accession>A0ABU0ZXF7</accession>
<proteinExistence type="inferred from homology"/>
<dbReference type="GO" id="GO:0008761">
    <property type="term" value="F:UDP-N-acetylglucosamine 2-epimerase activity"/>
    <property type="evidence" value="ECO:0007669"/>
    <property type="project" value="UniProtKB-EC"/>
</dbReference>
<dbReference type="Proteomes" id="UP001230908">
    <property type="component" value="Unassembled WGS sequence"/>
</dbReference>
<dbReference type="PANTHER" id="PTHR43174">
    <property type="entry name" value="UDP-N-ACETYLGLUCOSAMINE 2-EPIMERASE"/>
    <property type="match status" value="1"/>
</dbReference>
<dbReference type="InterPro" id="IPR029767">
    <property type="entry name" value="WecB-like"/>
</dbReference>
<dbReference type="Pfam" id="PF02350">
    <property type="entry name" value="Epimerase_2"/>
    <property type="match status" value="1"/>
</dbReference>
<dbReference type="NCBIfam" id="TIGR00236">
    <property type="entry name" value="wecB"/>
    <property type="match status" value="1"/>
</dbReference>
<dbReference type="EC" id="5.1.3.14" evidence="3"/>
<comment type="similarity">
    <text evidence="1">Belongs to the UDP-N-acetylglucosamine 2-epimerase family.</text>
</comment>
<feature type="domain" description="UDP-N-acetylglucosamine 2-epimerase" evidence="2">
    <location>
        <begin position="28"/>
        <end position="353"/>
    </location>
</feature>
<dbReference type="RefSeq" id="WP_308718223.1">
    <property type="nucleotide sequence ID" value="NZ_JAVHUY010000067.1"/>
</dbReference>
<name>A0ABU0ZXF7_9ACTN</name>
<sequence>MGAIAIVLGTRSEMIKQAPLAKALGDRARILHTGQDFDGELSSGLLAELGLRRVAGLAMVGGRPRAEQIGLALTALDEYFTRRRPSAVVVHGGTNAAVAGALAANARRIPLVHVEAGLRSYDRDVPEEHNRVLVDHLADLLCAPTPGNVVNLRAESIGADRVRLTGSTVVDAVRRHLPSPAQRATVLRAHGAKPEDYVLATIHRPRNTEDRESLRAIVRELADIAAGTLPVLLSVHPRTREALAATGLHDALHPVIQLPPLPYGEFLSLASHAAVLVSDSGTIQEEVTVLKRPLVVVGAATERPESLVHFARLAAPGPGIGDGVREMVHARPDLTDLPCPYGEHATSRIVEAIQDLLARHLSR</sequence>